<reference evidence="2 3" key="1">
    <citation type="submission" date="2023-07" db="EMBL/GenBank/DDBJ databases">
        <title>Genomic Encyclopedia of Type Strains, Phase IV (KMG-IV): sequencing the most valuable type-strain genomes for metagenomic binning, comparative biology and taxonomic classification.</title>
        <authorList>
            <person name="Goeker M."/>
        </authorList>
    </citation>
    <scope>NUCLEOTIDE SEQUENCE [LARGE SCALE GENOMIC DNA]</scope>
    <source>
        <strain evidence="2 3">DSM 3770</strain>
    </source>
</reference>
<protein>
    <submittedName>
        <fullName evidence="2">Uncharacterized protein</fullName>
    </submittedName>
</protein>
<evidence type="ECO:0000313" key="3">
    <source>
        <dbReference type="Proteomes" id="UP001241747"/>
    </source>
</evidence>
<evidence type="ECO:0000313" key="2">
    <source>
        <dbReference type="EMBL" id="MDQ0505701.1"/>
    </source>
</evidence>
<organism evidence="2 3">
    <name type="scientific">Xanthobacter agilis</name>
    <dbReference type="NCBI Taxonomy" id="47492"/>
    <lineage>
        <taxon>Bacteria</taxon>
        <taxon>Pseudomonadati</taxon>
        <taxon>Pseudomonadota</taxon>
        <taxon>Alphaproteobacteria</taxon>
        <taxon>Hyphomicrobiales</taxon>
        <taxon>Xanthobacteraceae</taxon>
        <taxon>Xanthobacter</taxon>
    </lineage>
</organism>
<dbReference type="Proteomes" id="UP001241747">
    <property type="component" value="Unassembled WGS sequence"/>
</dbReference>
<comment type="caution">
    <text evidence="2">The sequence shown here is derived from an EMBL/GenBank/DDBJ whole genome shotgun (WGS) entry which is preliminary data.</text>
</comment>
<proteinExistence type="predicted"/>
<keyword evidence="3" id="KW-1185">Reference proteome</keyword>
<feature type="region of interest" description="Disordered" evidence="1">
    <location>
        <begin position="34"/>
        <end position="77"/>
    </location>
</feature>
<feature type="compositionally biased region" description="Basic and acidic residues" evidence="1">
    <location>
        <begin position="59"/>
        <end position="72"/>
    </location>
</feature>
<sequence>MVWDAVAAWDGRPGGSCVLRGVADRGRKWMMDRCGGVSKGRPKCEPAQWGRQKGKGPLTRRERPKSREETPKEGSGIAIGNAALHQYASIGHFHQAMRSQIV</sequence>
<evidence type="ECO:0000256" key="1">
    <source>
        <dbReference type="SAM" id="MobiDB-lite"/>
    </source>
</evidence>
<accession>A0ABU0LEZ5</accession>
<dbReference type="EMBL" id="JAUSVY010000005">
    <property type="protein sequence ID" value="MDQ0505701.1"/>
    <property type="molecule type" value="Genomic_DNA"/>
</dbReference>
<name>A0ABU0LEZ5_XANAG</name>
<gene>
    <name evidence="2" type="ORF">QOZ94_002501</name>
</gene>